<keyword evidence="3" id="KW-1185">Reference proteome</keyword>
<dbReference type="Gramene" id="PHT76080">
    <property type="protein sequence ID" value="PHT76080"/>
    <property type="gene ID" value="T459_19602"/>
</dbReference>
<name>A0A2G2Z225_CAPAN</name>
<accession>A0A2G2Z225</accession>
<keyword evidence="1" id="KW-0021">Allosteric enzyme</keyword>
<protein>
    <submittedName>
        <fullName evidence="2">Uncharacterized protein</fullName>
    </submittedName>
</protein>
<sequence length="121" mass="14159">MFRRLKPLAQIEYLFYVENLNVEDYLMVFLQIPMCNERVIEFTRSQINVVARKLHGKELIETMSHKVINKSFGFDTTIEEAQRAINAADVEAQSAENDISLVKLMGRYSDNMLLLSFMHRK</sequence>
<proteinExistence type="predicted"/>
<evidence type="ECO:0000256" key="1">
    <source>
        <dbReference type="ARBA" id="ARBA00022533"/>
    </source>
</evidence>
<dbReference type="Proteomes" id="UP000222542">
    <property type="component" value="Unassembled WGS sequence"/>
</dbReference>
<evidence type="ECO:0000313" key="2">
    <source>
        <dbReference type="EMBL" id="PHT76080.1"/>
    </source>
</evidence>
<dbReference type="SUPFAM" id="SSF53784">
    <property type="entry name" value="Phosphofructokinase"/>
    <property type="match status" value="1"/>
</dbReference>
<dbReference type="Gene3D" id="3.40.50.460">
    <property type="entry name" value="Phosphofructokinase domain"/>
    <property type="match status" value="1"/>
</dbReference>
<evidence type="ECO:0000313" key="3">
    <source>
        <dbReference type="Proteomes" id="UP000222542"/>
    </source>
</evidence>
<dbReference type="AlphaFoldDB" id="A0A2G2Z225"/>
<dbReference type="EMBL" id="AYRZ02000007">
    <property type="protein sequence ID" value="PHT76080.1"/>
    <property type="molecule type" value="Genomic_DNA"/>
</dbReference>
<comment type="caution">
    <text evidence="2">The sequence shown here is derived from an EMBL/GenBank/DDBJ whole genome shotgun (WGS) entry which is preliminary data.</text>
</comment>
<gene>
    <name evidence="2" type="ORF">T459_19602</name>
</gene>
<dbReference type="InterPro" id="IPR050929">
    <property type="entry name" value="PFKA"/>
</dbReference>
<reference evidence="2 3" key="1">
    <citation type="journal article" date="2014" name="Nat. Genet.">
        <title>Genome sequence of the hot pepper provides insights into the evolution of pungency in Capsicum species.</title>
        <authorList>
            <person name="Kim S."/>
            <person name="Park M."/>
            <person name="Yeom S.I."/>
            <person name="Kim Y.M."/>
            <person name="Lee J.M."/>
            <person name="Lee H.A."/>
            <person name="Seo E."/>
            <person name="Choi J."/>
            <person name="Cheong K."/>
            <person name="Kim K.T."/>
            <person name="Jung K."/>
            <person name="Lee G.W."/>
            <person name="Oh S.K."/>
            <person name="Bae C."/>
            <person name="Kim S.B."/>
            <person name="Lee H.Y."/>
            <person name="Kim S.Y."/>
            <person name="Kim M.S."/>
            <person name="Kang B.C."/>
            <person name="Jo Y.D."/>
            <person name="Yang H.B."/>
            <person name="Jeong H.J."/>
            <person name="Kang W.H."/>
            <person name="Kwon J.K."/>
            <person name="Shin C."/>
            <person name="Lim J.Y."/>
            <person name="Park J.H."/>
            <person name="Huh J.H."/>
            <person name="Kim J.S."/>
            <person name="Kim B.D."/>
            <person name="Cohen O."/>
            <person name="Paran I."/>
            <person name="Suh M.C."/>
            <person name="Lee S.B."/>
            <person name="Kim Y.K."/>
            <person name="Shin Y."/>
            <person name="Noh S.J."/>
            <person name="Park J."/>
            <person name="Seo Y.S."/>
            <person name="Kwon S.Y."/>
            <person name="Kim H.A."/>
            <person name="Park J.M."/>
            <person name="Kim H.J."/>
            <person name="Choi S.B."/>
            <person name="Bosland P.W."/>
            <person name="Reeves G."/>
            <person name="Jo S.H."/>
            <person name="Lee B.W."/>
            <person name="Cho H.T."/>
            <person name="Choi H.S."/>
            <person name="Lee M.S."/>
            <person name="Yu Y."/>
            <person name="Do Choi Y."/>
            <person name="Park B.S."/>
            <person name="van Deynze A."/>
            <person name="Ashrafi H."/>
            <person name="Hill T."/>
            <person name="Kim W.T."/>
            <person name="Pai H.S."/>
            <person name="Ahn H.K."/>
            <person name="Yeam I."/>
            <person name="Giovannoni J.J."/>
            <person name="Rose J.K."/>
            <person name="Sorensen I."/>
            <person name="Lee S.J."/>
            <person name="Kim R.W."/>
            <person name="Choi I.Y."/>
            <person name="Choi B.S."/>
            <person name="Lim J.S."/>
            <person name="Lee Y.H."/>
            <person name="Choi D."/>
        </authorList>
    </citation>
    <scope>NUCLEOTIDE SEQUENCE [LARGE SCALE GENOMIC DNA]</scope>
    <source>
        <strain evidence="3">cv. CM334</strain>
    </source>
</reference>
<dbReference type="PANTHER" id="PTHR45770">
    <property type="entry name" value="ATP-DEPENDENT 6-PHOSPHOFRUCTOKINASE 1"/>
    <property type="match status" value="1"/>
</dbReference>
<reference evidence="2 3" key="2">
    <citation type="journal article" date="2017" name="Genome Biol.">
        <title>New reference genome sequences of hot pepper reveal the massive evolution of plant disease-resistance genes by retroduplication.</title>
        <authorList>
            <person name="Kim S."/>
            <person name="Park J."/>
            <person name="Yeom S.I."/>
            <person name="Kim Y.M."/>
            <person name="Seo E."/>
            <person name="Kim K.T."/>
            <person name="Kim M.S."/>
            <person name="Lee J.M."/>
            <person name="Cheong K."/>
            <person name="Shin H.S."/>
            <person name="Kim S.B."/>
            <person name="Han K."/>
            <person name="Lee J."/>
            <person name="Park M."/>
            <person name="Lee H.A."/>
            <person name="Lee H.Y."/>
            <person name="Lee Y."/>
            <person name="Oh S."/>
            <person name="Lee J.H."/>
            <person name="Choi E."/>
            <person name="Choi E."/>
            <person name="Lee S.E."/>
            <person name="Jeon J."/>
            <person name="Kim H."/>
            <person name="Choi G."/>
            <person name="Song H."/>
            <person name="Lee J."/>
            <person name="Lee S.C."/>
            <person name="Kwon J.K."/>
            <person name="Lee H.Y."/>
            <person name="Koo N."/>
            <person name="Hong Y."/>
            <person name="Kim R.W."/>
            <person name="Kang W.H."/>
            <person name="Huh J.H."/>
            <person name="Kang B.C."/>
            <person name="Yang T.J."/>
            <person name="Lee Y.H."/>
            <person name="Bennetzen J.L."/>
            <person name="Choi D."/>
        </authorList>
    </citation>
    <scope>NUCLEOTIDE SEQUENCE [LARGE SCALE GENOMIC DNA]</scope>
    <source>
        <strain evidence="3">cv. CM334</strain>
    </source>
</reference>
<dbReference type="InterPro" id="IPR035966">
    <property type="entry name" value="PKF_sf"/>
</dbReference>
<organism evidence="2 3">
    <name type="scientific">Capsicum annuum</name>
    <name type="common">Capsicum pepper</name>
    <dbReference type="NCBI Taxonomy" id="4072"/>
    <lineage>
        <taxon>Eukaryota</taxon>
        <taxon>Viridiplantae</taxon>
        <taxon>Streptophyta</taxon>
        <taxon>Embryophyta</taxon>
        <taxon>Tracheophyta</taxon>
        <taxon>Spermatophyta</taxon>
        <taxon>Magnoliopsida</taxon>
        <taxon>eudicotyledons</taxon>
        <taxon>Gunneridae</taxon>
        <taxon>Pentapetalae</taxon>
        <taxon>asterids</taxon>
        <taxon>lamiids</taxon>
        <taxon>Solanales</taxon>
        <taxon>Solanaceae</taxon>
        <taxon>Solanoideae</taxon>
        <taxon>Capsiceae</taxon>
        <taxon>Capsicum</taxon>
    </lineage>
</organism>
<dbReference type="GO" id="GO:0003872">
    <property type="term" value="F:6-phosphofructokinase activity"/>
    <property type="evidence" value="ECO:0007669"/>
    <property type="project" value="InterPro"/>
</dbReference>
<dbReference type="STRING" id="4072.A0A2G2Z225"/>